<protein>
    <recommendedName>
        <fullName evidence="7">Protein arginine methyltransferase NDUFAF7</fullName>
        <ecNumber evidence="7">2.1.1.320</ecNumber>
    </recommendedName>
</protein>
<dbReference type="Pfam" id="PF02636">
    <property type="entry name" value="Methyltransf_28"/>
    <property type="match status" value="1"/>
</dbReference>
<keyword evidence="4 7" id="KW-0808">Transferase</keyword>
<dbReference type="GO" id="GO:0032981">
    <property type="term" value="P:mitochondrial respiratory chain complex I assembly"/>
    <property type="evidence" value="ECO:0007669"/>
    <property type="project" value="TreeGrafter"/>
</dbReference>
<evidence type="ECO:0000256" key="4">
    <source>
        <dbReference type="ARBA" id="ARBA00022679"/>
    </source>
</evidence>
<reference evidence="8 9" key="1">
    <citation type="submission" date="2020-04" db="EMBL/GenBank/DDBJ databases">
        <authorList>
            <person name="Alioto T."/>
            <person name="Alioto T."/>
            <person name="Gomez Garrido J."/>
        </authorList>
    </citation>
    <scope>NUCLEOTIDE SEQUENCE [LARGE SCALE GENOMIC DNA]</scope>
</reference>
<dbReference type="Gene3D" id="3.40.50.12710">
    <property type="match status" value="1"/>
</dbReference>
<evidence type="ECO:0000313" key="9">
    <source>
        <dbReference type="Proteomes" id="UP000494165"/>
    </source>
</evidence>
<dbReference type="GO" id="GO:0005739">
    <property type="term" value="C:mitochondrion"/>
    <property type="evidence" value="ECO:0007669"/>
    <property type="project" value="UniProtKB-SubCell"/>
</dbReference>
<comment type="subcellular location">
    <subcellularLocation>
        <location evidence="1 7">Mitochondrion</location>
    </subcellularLocation>
</comment>
<evidence type="ECO:0000256" key="7">
    <source>
        <dbReference type="RuleBase" id="RU364114"/>
    </source>
</evidence>
<comment type="catalytic activity">
    <reaction evidence="6 7">
        <text>L-arginyl-[protein] + 2 S-adenosyl-L-methionine = N(omega),N(omega)'-dimethyl-L-arginyl-[protein] + 2 S-adenosyl-L-homocysteine + 2 H(+)</text>
        <dbReference type="Rhea" id="RHEA:48108"/>
        <dbReference type="Rhea" id="RHEA-COMP:10532"/>
        <dbReference type="Rhea" id="RHEA-COMP:11992"/>
        <dbReference type="ChEBI" id="CHEBI:15378"/>
        <dbReference type="ChEBI" id="CHEBI:29965"/>
        <dbReference type="ChEBI" id="CHEBI:57856"/>
        <dbReference type="ChEBI" id="CHEBI:59789"/>
        <dbReference type="ChEBI" id="CHEBI:88221"/>
        <dbReference type="EC" id="2.1.1.320"/>
    </reaction>
</comment>
<evidence type="ECO:0000313" key="8">
    <source>
        <dbReference type="EMBL" id="CAB3383941.1"/>
    </source>
</evidence>
<evidence type="ECO:0000256" key="1">
    <source>
        <dbReference type="ARBA" id="ARBA00004173"/>
    </source>
</evidence>
<dbReference type="InterPro" id="IPR029063">
    <property type="entry name" value="SAM-dependent_MTases_sf"/>
</dbReference>
<keyword evidence="9" id="KW-1185">Reference proteome</keyword>
<comment type="similarity">
    <text evidence="2 7">Belongs to the NDUFAF7 family.</text>
</comment>
<gene>
    <name evidence="8" type="ORF">CLODIP_2_CD10826</name>
</gene>
<dbReference type="GO" id="GO:0032259">
    <property type="term" value="P:methylation"/>
    <property type="evidence" value="ECO:0007669"/>
    <property type="project" value="UniProtKB-KW"/>
</dbReference>
<sequence length="414" mass="46193">MSARAHRLGRTLLKCNFSYGTVRFQSASATPLARQLNAKIQVAGPLTVADYMKEVLVNPTAGYYPTKEAIGAKGDFVTSPEINQLFGEMIAVWILSEWQKVGAPKPMQLVEFGPGKGTLMSDILRVFNHFKIDGVSVHLVELSQKMRESQAKLLCSEATLGKNEEHQLQVVSGTTSTDYPISWHNHHSEVPRDAFSCIVAHEFFDALPVHKLRKTAEGWREILVDIDTESKDIKFRYILSREPTPISQLYTPKDCDTREDIEICPSAGALMQSLAQRFEEDGGFLLLADYGHDGDKTDTFRGFSDHQLHDPLLNPGSADLTADVDFSYLKRSVEEKALTFGPVTQEKFLNSLGIQVRLNILLQNDGLSAEQKAILKSGVEMMTDASKMGERFKFFSMFPNVLGEHLGKYPVLGF</sequence>
<accession>A0A8S1DSZ7</accession>
<dbReference type="GO" id="GO:0035243">
    <property type="term" value="F:protein-arginine omega-N symmetric methyltransferase activity"/>
    <property type="evidence" value="ECO:0007669"/>
    <property type="project" value="UniProtKB-EC"/>
</dbReference>
<comment type="caution">
    <text evidence="8">The sequence shown here is derived from an EMBL/GenBank/DDBJ whole genome shotgun (WGS) entry which is preliminary data.</text>
</comment>
<proteinExistence type="inferred from homology"/>
<evidence type="ECO:0000256" key="6">
    <source>
        <dbReference type="ARBA" id="ARBA00048612"/>
    </source>
</evidence>
<evidence type="ECO:0000256" key="3">
    <source>
        <dbReference type="ARBA" id="ARBA00022603"/>
    </source>
</evidence>
<name>A0A8S1DSZ7_9INSE</name>
<dbReference type="EMBL" id="CADEPI010000331">
    <property type="protein sequence ID" value="CAB3383941.1"/>
    <property type="molecule type" value="Genomic_DNA"/>
</dbReference>
<evidence type="ECO:0000256" key="2">
    <source>
        <dbReference type="ARBA" id="ARBA00005891"/>
    </source>
</evidence>
<keyword evidence="5 7" id="KW-0496">Mitochondrion</keyword>
<dbReference type="SUPFAM" id="SSF53335">
    <property type="entry name" value="S-adenosyl-L-methionine-dependent methyltransferases"/>
    <property type="match status" value="1"/>
</dbReference>
<dbReference type="InterPro" id="IPR003788">
    <property type="entry name" value="NDUFAF7"/>
</dbReference>
<dbReference type="EC" id="2.1.1.320" evidence="7"/>
<keyword evidence="3 7" id="KW-0489">Methyltransferase</keyword>
<dbReference type="OrthoDB" id="438553at2759"/>
<dbReference type="PANTHER" id="PTHR12049">
    <property type="entry name" value="PROTEIN ARGININE METHYLTRANSFERASE NDUFAF7, MITOCHONDRIAL"/>
    <property type="match status" value="1"/>
</dbReference>
<dbReference type="AlphaFoldDB" id="A0A8S1DSZ7"/>
<dbReference type="Proteomes" id="UP000494165">
    <property type="component" value="Unassembled WGS sequence"/>
</dbReference>
<evidence type="ECO:0000256" key="5">
    <source>
        <dbReference type="ARBA" id="ARBA00023128"/>
    </source>
</evidence>
<dbReference type="PANTHER" id="PTHR12049:SF7">
    <property type="entry name" value="PROTEIN ARGININE METHYLTRANSFERASE NDUFAF7, MITOCHONDRIAL"/>
    <property type="match status" value="1"/>
</dbReference>
<organism evidence="8 9">
    <name type="scientific">Cloeon dipterum</name>
    <dbReference type="NCBI Taxonomy" id="197152"/>
    <lineage>
        <taxon>Eukaryota</taxon>
        <taxon>Metazoa</taxon>
        <taxon>Ecdysozoa</taxon>
        <taxon>Arthropoda</taxon>
        <taxon>Hexapoda</taxon>
        <taxon>Insecta</taxon>
        <taxon>Pterygota</taxon>
        <taxon>Palaeoptera</taxon>
        <taxon>Ephemeroptera</taxon>
        <taxon>Pisciforma</taxon>
        <taxon>Baetidae</taxon>
        <taxon>Cloeon</taxon>
    </lineage>
</organism>
<comment type="function">
    <text evidence="7">Arginine methyltransferase involved in the assembly or stability of mitochondrial NADH:ubiquinone oxidoreductase complex (complex I).</text>
</comment>
<dbReference type="InterPro" id="IPR038375">
    <property type="entry name" value="NDUFAF7_sf"/>
</dbReference>